<accession>A0A242N963</accession>
<proteinExistence type="predicted"/>
<comment type="caution">
    <text evidence="1">The sequence shown here is derived from an EMBL/GenBank/DDBJ whole genome shotgun (WGS) entry which is preliminary data.</text>
</comment>
<gene>
    <name evidence="1" type="ORF">PAMC26510_03350</name>
</gene>
<dbReference type="EMBL" id="NBTY01000014">
    <property type="protein sequence ID" value="OTP80148.1"/>
    <property type="molecule type" value="Genomic_DNA"/>
</dbReference>
<evidence type="ECO:0000313" key="2">
    <source>
        <dbReference type="Proteomes" id="UP000194546"/>
    </source>
</evidence>
<dbReference type="AlphaFoldDB" id="A0A242N963"/>
<sequence>MKRGDPNEKLKHTLLDLHNERTFRQIVMQFCNFSRHCGNLDGRVIANFSLLKDSIFC</sequence>
<organism evidence="1 2">
    <name type="scientific">Caballeronia sordidicola</name>
    <name type="common">Burkholderia sordidicola</name>
    <dbReference type="NCBI Taxonomy" id="196367"/>
    <lineage>
        <taxon>Bacteria</taxon>
        <taxon>Pseudomonadati</taxon>
        <taxon>Pseudomonadota</taxon>
        <taxon>Betaproteobacteria</taxon>
        <taxon>Burkholderiales</taxon>
        <taxon>Burkholderiaceae</taxon>
        <taxon>Caballeronia</taxon>
    </lineage>
</organism>
<reference evidence="1 2" key="1">
    <citation type="submission" date="2017-03" db="EMBL/GenBank/DDBJ databases">
        <title>Genome analysis of strain PAMC 26510.</title>
        <authorList>
            <person name="Oh H.-M."/>
            <person name="Yang J.-A."/>
        </authorList>
    </citation>
    <scope>NUCLEOTIDE SEQUENCE [LARGE SCALE GENOMIC DNA]</scope>
    <source>
        <strain evidence="1 2">PAMC 26510</strain>
    </source>
</reference>
<name>A0A242N963_CABSO</name>
<dbReference type="Proteomes" id="UP000194546">
    <property type="component" value="Unassembled WGS sequence"/>
</dbReference>
<evidence type="ECO:0000313" key="1">
    <source>
        <dbReference type="EMBL" id="OTP80148.1"/>
    </source>
</evidence>
<protein>
    <submittedName>
        <fullName evidence="1">Uncharacterized protein</fullName>
    </submittedName>
</protein>